<comment type="caution">
    <text evidence="3">The sequence shown here is derived from an EMBL/GenBank/DDBJ whole genome shotgun (WGS) entry which is preliminary data.</text>
</comment>
<dbReference type="PROSITE" id="PS51084">
    <property type="entry name" value="HIT_2"/>
    <property type="match status" value="1"/>
</dbReference>
<gene>
    <name evidence="3" type="ORF">NK718_06425</name>
</gene>
<organism evidence="3 4">
    <name type="scientific">Alsobacter ponti</name>
    <dbReference type="NCBI Taxonomy" id="2962936"/>
    <lineage>
        <taxon>Bacteria</taxon>
        <taxon>Pseudomonadati</taxon>
        <taxon>Pseudomonadota</taxon>
        <taxon>Alphaproteobacteria</taxon>
        <taxon>Hyphomicrobiales</taxon>
        <taxon>Alsobacteraceae</taxon>
        <taxon>Alsobacter</taxon>
    </lineage>
</organism>
<dbReference type="RefSeq" id="WP_254739747.1">
    <property type="nucleotide sequence ID" value="NZ_JANCLU010000004.1"/>
</dbReference>
<evidence type="ECO:0000313" key="4">
    <source>
        <dbReference type="Proteomes" id="UP001205890"/>
    </source>
</evidence>
<dbReference type="Pfam" id="PF01230">
    <property type="entry name" value="HIT"/>
    <property type="match status" value="1"/>
</dbReference>
<dbReference type="InterPro" id="IPR026026">
    <property type="entry name" value="HIT_Hint"/>
</dbReference>
<dbReference type="InterPro" id="IPR011146">
    <property type="entry name" value="HIT-like"/>
</dbReference>
<sequence length="138" mass="15110">MSEPFSLHPQLAGDTAPVGDLGLSRVLLMNDSRFPWLILTPRRAGIREFIELSEPDQATMWREILDVSRVVQALYKPDKLNTCAIGNRVPQLHVHIVARFAADAAWPAPVFGFGTARPYAPDALAAETARLSAALGHL</sequence>
<protein>
    <submittedName>
        <fullName evidence="3">HIT domain-containing protein</fullName>
    </submittedName>
</protein>
<dbReference type="SUPFAM" id="SSF54197">
    <property type="entry name" value="HIT-like"/>
    <property type="match status" value="1"/>
</dbReference>
<evidence type="ECO:0000259" key="2">
    <source>
        <dbReference type="PROSITE" id="PS51084"/>
    </source>
</evidence>
<dbReference type="Gene3D" id="3.30.428.10">
    <property type="entry name" value="HIT-like"/>
    <property type="match status" value="1"/>
</dbReference>
<evidence type="ECO:0000313" key="3">
    <source>
        <dbReference type="EMBL" id="MCP8938145.1"/>
    </source>
</evidence>
<dbReference type="InterPro" id="IPR036265">
    <property type="entry name" value="HIT-like_sf"/>
</dbReference>
<dbReference type="PIRSF" id="PIRSF000714">
    <property type="entry name" value="HIT"/>
    <property type="match status" value="1"/>
</dbReference>
<dbReference type="Proteomes" id="UP001205890">
    <property type="component" value="Unassembled WGS sequence"/>
</dbReference>
<proteinExistence type="predicted"/>
<name>A0ABT1L9I8_9HYPH</name>
<evidence type="ECO:0000256" key="1">
    <source>
        <dbReference type="PROSITE-ProRule" id="PRU00464"/>
    </source>
</evidence>
<comment type="caution">
    <text evidence="1">Lacks conserved residue(s) required for the propagation of feature annotation.</text>
</comment>
<dbReference type="EMBL" id="JANCLU010000004">
    <property type="protein sequence ID" value="MCP8938145.1"/>
    <property type="molecule type" value="Genomic_DNA"/>
</dbReference>
<keyword evidence="4" id="KW-1185">Reference proteome</keyword>
<reference evidence="3 4" key="1">
    <citation type="submission" date="2022-07" db="EMBL/GenBank/DDBJ databases">
        <authorList>
            <person name="Li W.-J."/>
            <person name="Deng Q.-Q."/>
        </authorList>
    </citation>
    <scope>NUCLEOTIDE SEQUENCE [LARGE SCALE GENOMIC DNA]</scope>
    <source>
        <strain evidence="3 4">SYSU M60028</strain>
    </source>
</reference>
<accession>A0ABT1L9I8</accession>
<feature type="domain" description="HIT" evidence="2">
    <location>
        <begin position="37"/>
        <end position="106"/>
    </location>
</feature>